<evidence type="ECO:0000259" key="9">
    <source>
        <dbReference type="Pfam" id="PF13870"/>
    </source>
</evidence>
<evidence type="ECO:0000256" key="7">
    <source>
        <dbReference type="SAM" id="Coils"/>
    </source>
</evidence>
<dbReference type="InterPro" id="IPR051885">
    <property type="entry name" value="CC_CF"/>
</dbReference>
<feature type="domain" description="CCDC113/CCDC96 coiled-coil" evidence="9">
    <location>
        <begin position="165"/>
        <end position="329"/>
    </location>
</feature>
<evidence type="ECO:0000256" key="5">
    <source>
        <dbReference type="ARBA" id="ARBA00044506"/>
    </source>
</evidence>
<evidence type="ECO:0000256" key="6">
    <source>
        <dbReference type="ARBA" id="ARBA00044798"/>
    </source>
</evidence>
<organism evidence="10 11">
    <name type="scientific">Tetradesmus obliquus</name>
    <name type="common">Green alga</name>
    <name type="synonym">Acutodesmus obliquus</name>
    <dbReference type="NCBI Taxonomy" id="3088"/>
    <lineage>
        <taxon>Eukaryota</taxon>
        <taxon>Viridiplantae</taxon>
        <taxon>Chlorophyta</taxon>
        <taxon>core chlorophytes</taxon>
        <taxon>Chlorophyceae</taxon>
        <taxon>CS clade</taxon>
        <taxon>Sphaeropleales</taxon>
        <taxon>Scenedesmaceae</taxon>
        <taxon>Tetradesmus</taxon>
    </lineage>
</organism>
<dbReference type="Pfam" id="PF13870">
    <property type="entry name" value="CCDC113_CCDC96_CC"/>
    <property type="match status" value="1"/>
</dbReference>
<gene>
    <name evidence="10" type="ORF">BQ4739_LOCUS13217</name>
</gene>
<dbReference type="GO" id="GO:0060271">
    <property type="term" value="P:cilium assembly"/>
    <property type="evidence" value="ECO:0007669"/>
    <property type="project" value="TreeGrafter"/>
</dbReference>
<comment type="similarity">
    <text evidence="5">Belongs to the CFAP263 family.</text>
</comment>
<comment type="subcellular location">
    <subcellularLocation>
        <location evidence="1">Cell projection</location>
        <location evidence="1">Cilium</location>
    </subcellularLocation>
</comment>
<feature type="region of interest" description="Disordered" evidence="8">
    <location>
        <begin position="44"/>
        <end position="64"/>
    </location>
</feature>
<evidence type="ECO:0000313" key="11">
    <source>
        <dbReference type="Proteomes" id="UP000256970"/>
    </source>
</evidence>
<proteinExistence type="inferred from homology"/>
<dbReference type="STRING" id="3088.A0A383W7D0"/>
<dbReference type="Proteomes" id="UP000256970">
    <property type="component" value="Unassembled WGS sequence"/>
</dbReference>
<sequence length="364" mass="40737">MAESAEQALDEQAAALQQLRRDNEQVERENQLLEAFLAKAQQQGLTAQLDQQTTKKLRGARRKKETETRVDTFQRLTDDEKGDIVSQAIEALQTEIEQLRSSGDKDVDDIRTLMEEVDLRIAETKKDTYEFKRDVIIGGEDPRTGKTNAEKVIRFLEDKVHGKEVLVEKLALKNTTYRTAIQKLEAQLAHKEEMGEVLHLVDFDQLKIENQQYLERIDAKNRELLQLKLSTGRTVQVLNDVKGRMASLTAEGAQLRLAIAEKQRELDSFEADFQKTAGQSATVAASYKRLQAQMKGAEQPQILEYIKLKAQVAELQKEAADWQRKVEVASGTASGRAGSSASGRLGSGKRPGHTSPLPTKAALK</sequence>
<evidence type="ECO:0000313" key="10">
    <source>
        <dbReference type="EMBL" id="SZX73100.1"/>
    </source>
</evidence>
<protein>
    <recommendedName>
        <fullName evidence="6">Cilia- and flagella-associated protein 263</fullName>
    </recommendedName>
</protein>
<name>A0A383W7D0_TETOB</name>
<dbReference type="GO" id="GO:0005930">
    <property type="term" value="C:axoneme"/>
    <property type="evidence" value="ECO:0007669"/>
    <property type="project" value="TreeGrafter"/>
</dbReference>
<dbReference type="InterPro" id="IPR025254">
    <property type="entry name" value="CCDC113/CCDC96_CC"/>
</dbReference>
<reference evidence="10 11" key="1">
    <citation type="submission" date="2016-10" db="EMBL/GenBank/DDBJ databases">
        <authorList>
            <person name="Cai Z."/>
        </authorList>
    </citation>
    <scope>NUCLEOTIDE SEQUENCE [LARGE SCALE GENOMIC DNA]</scope>
</reference>
<evidence type="ECO:0000256" key="8">
    <source>
        <dbReference type="SAM" id="MobiDB-lite"/>
    </source>
</evidence>
<evidence type="ECO:0000256" key="3">
    <source>
        <dbReference type="ARBA" id="ARBA00023054"/>
    </source>
</evidence>
<dbReference type="GO" id="GO:0036064">
    <property type="term" value="C:ciliary basal body"/>
    <property type="evidence" value="ECO:0007669"/>
    <property type="project" value="TreeGrafter"/>
</dbReference>
<feature type="region of interest" description="Disordered" evidence="8">
    <location>
        <begin position="324"/>
        <end position="364"/>
    </location>
</feature>
<keyword evidence="11" id="KW-1185">Reference proteome</keyword>
<feature type="compositionally biased region" description="Low complexity" evidence="8">
    <location>
        <begin position="329"/>
        <end position="344"/>
    </location>
</feature>
<feature type="compositionally biased region" description="Low complexity" evidence="8">
    <location>
        <begin position="44"/>
        <end position="54"/>
    </location>
</feature>
<accession>A0A383W7D0</accession>
<keyword evidence="4" id="KW-0966">Cell projection</keyword>
<dbReference type="PANTHER" id="PTHR15654">
    <property type="entry name" value="COILED-COIL DOMAIN-CONTAINING PROTEIN 113-RELATED"/>
    <property type="match status" value="1"/>
</dbReference>
<dbReference type="AlphaFoldDB" id="A0A383W7D0"/>
<evidence type="ECO:0000256" key="2">
    <source>
        <dbReference type="ARBA" id="ARBA00022794"/>
    </source>
</evidence>
<keyword evidence="3 7" id="KW-0175">Coiled coil</keyword>
<dbReference type="EMBL" id="FNXT01001184">
    <property type="protein sequence ID" value="SZX73100.1"/>
    <property type="molecule type" value="Genomic_DNA"/>
</dbReference>
<dbReference type="PANTHER" id="PTHR15654:SF2">
    <property type="entry name" value="COILED-COIL DOMAIN-CONTAINING PROTEIN 113"/>
    <property type="match status" value="1"/>
</dbReference>
<feature type="coiled-coil region" evidence="7">
    <location>
        <begin position="167"/>
        <end position="272"/>
    </location>
</feature>
<feature type="coiled-coil region" evidence="7">
    <location>
        <begin position="2"/>
        <end position="43"/>
    </location>
</feature>
<evidence type="ECO:0000256" key="4">
    <source>
        <dbReference type="ARBA" id="ARBA00023273"/>
    </source>
</evidence>
<evidence type="ECO:0000256" key="1">
    <source>
        <dbReference type="ARBA" id="ARBA00004138"/>
    </source>
</evidence>
<keyword evidence="2" id="KW-0970">Cilium biogenesis/degradation</keyword>